<dbReference type="EMBL" id="MU266381">
    <property type="protein sequence ID" value="KAH7926543.1"/>
    <property type="molecule type" value="Genomic_DNA"/>
</dbReference>
<comment type="caution">
    <text evidence="1">The sequence shown here is derived from an EMBL/GenBank/DDBJ whole genome shotgun (WGS) entry which is preliminary data.</text>
</comment>
<sequence length="434" mass="48327">MQKLKEDWTSHSITSVFRIKHNNGRPVGCEVACTRVFTDECGLGWQFGICYDKAAPEIDIFFRCTGVKVVPPIRQVRATVRLLKDDDSEGNSLKEESNSLSIPFDEESRFVSWDPSDIVSHPFIAFTMDLGKGVTLDDIIQKRQTSMAESAAHSVLKHALRTGISFDTKFLAFSGRGRLRESDVLLPVYAHSAVLDAMVPNLFHSQFLTADIANGPQHDLEAPCDKYELDSDVDVDVDVDEGEGEGKGEEKEKGAHIEERTPLNRPPATVEQASMEPPPYFPNTTRTILVKDVAFQTWQALIYYCYTGELTFRPLKSKVAENKKPLDPGHISCSPKSMYRLAYKIGSTDLMKRALASIRSSLSEHNILDEAFSQFTSKYPAVQKMELDLLVDYISSPAVTQALPGKMVDVSSGAVPHSHQALTALLRRLSELKK</sequence>
<organism evidence="1 2">
    <name type="scientific">Leucogyrophana mollusca</name>
    <dbReference type="NCBI Taxonomy" id="85980"/>
    <lineage>
        <taxon>Eukaryota</taxon>
        <taxon>Fungi</taxon>
        <taxon>Dikarya</taxon>
        <taxon>Basidiomycota</taxon>
        <taxon>Agaricomycotina</taxon>
        <taxon>Agaricomycetes</taxon>
        <taxon>Agaricomycetidae</taxon>
        <taxon>Boletales</taxon>
        <taxon>Boletales incertae sedis</taxon>
        <taxon>Leucogyrophana</taxon>
    </lineage>
</organism>
<evidence type="ECO:0000313" key="1">
    <source>
        <dbReference type="EMBL" id="KAH7926543.1"/>
    </source>
</evidence>
<dbReference type="Proteomes" id="UP000790709">
    <property type="component" value="Unassembled WGS sequence"/>
</dbReference>
<protein>
    <submittedName>
        <fullName evidence="1">Uncharacterized protein</fullName>
    </submittedName>
</protein>
<keyword evidence="2" id="KW-1185">Reference proteome</keyword>
<proteinExistence type="predicted"/>
<gene>
    <name evidence="1" type="ORF">BV22DRAFT_1128128</name>
</gene>
<evidence type="ECO:0000313" key="2">
    <source>
        <dbReference type="Proteomes" id="UP000790709"/>
    </source>
</evidence>
<accession>A0ACB8BPP3</accession>
<name>A0ACB8BPP3_9AGAM</name>
<reference evidence="1" key="1">
    <citation type="journal article" date="2021" name="New Phytol.">
        <title>Evolutionary innovations through gain and loss of genes in the ectomycorrhizal Boletales.</title>
        <authorList>
            <person name="Wu G."/>
            <person name="Miyauchi S."/>
            <person name="Morin E."/>
            <person name="Kuo A."/>
            <person name="Drula E."/>
            <person name="Varga T."/>
            <person name="Kohler A."/>
            <person name="Feng B."/>
            <person name="Cao Y."/>
            <person name="Lipzen A."/>
            <person name="Daum C."/>
            <person name="Hundley H."/>
            <person name="Pangilinan J."/>
            <person name="Johnson J."/>
            <person name="Barry K."/>
            <person name="LaButti K."/>
            <person name="Ng V."/>
            <person name="Ahrendt S."/>
            <person name="Min B."/>
            <person name="Choi I.G."/>
            <person name="Park H."/>
            <person name="Plett J.M."/>
            <person name="Magnuson J."/>
            <person name="Spatafora J.W."/>
            <person name="Nagy L.G."/>
            <person name="Henrissat B."/>
            <person name="Grigoriev I.V."/>
            <person name="Yang Z.L."/>
            <person name="Xu J."/>
            <person name="Martin F.M."/>
        </authorList>
    </citation>
    <scope>NUCLEOTIDE SEQUENCE</scope>
    <source>
        <strain evidence="1">KUC20120723A-06</strain>
    </source>
</reference>